<evidence type="ECO:0000256" key="9">
    <source>
        <dbReference type="ARBA" id="ARBA00023136"/>
    </source>
</evidence>
<evidence type="ECO:0000256" key="5">
    <source>
        <dbReference type="ARBA" id="ARBA00022729"/>
    </source>
</evidence>
<dbReference type="PANTHER" id="PTHR34590">
    <property type="entry name" value="OS03G0124300 PROTEIN-RELATED"/>
    <property type="match status" value="1"/>
</dbReference>
<keyword evidence="4" id="KW-0812">Transmembrane</keyword>
<organism evidence="12 13">
    <name type="scientific">Quercus rubra</name>
    <name type="common">Northern red oak</name>
    <name type="synonym">Quercus borealis</name>
    <dbReference type="NCBI Taxonomy" id="3512"/>
    <lineage>
        <taxon>Eukaryota</taxon>
        <taxon>Viridiplantae</taxon>
        <taxon>Streptophyta</taxon>
        <taxon>Embryophyta</taxon>
        <taxon>Tracheophyta</taxon>
        <taxon>Spermatophyta</taxon>
        <taxon>Magnoliopsida</taxon>
        <taxon>eudicotyledons</taxon>
        <taxon>Gunneridae</taxon>
        <taxon>Pentapetalae</taxon>
        <taxon>rosids</taxon>
        <taxon>fabids</taxon>
        <taxon>Fagales</taxon>
        <taxon>Fagaceae</taxon>
        <taxon>Quercus</taxon>
    </lineage>
</organism>
<comment type="subcellular location">
    <subcellularLocation>
        <location evidence="1">Membrane</location>
        <topology evidence="1">Single-pass type I membrane protein</topology>
    </subcellularLocation>
</comment>
<comment type="caution">
    <text evidence="12">The sequence shown here is derived from an EMBL/GenBank/DDBJ whole genome shotgun (WGS) entry which is preliminary data.</text>
</comment>
<gene>
    <name evidence="12" type="ORF">RGQ29_011801</name>
</gene>
<keyword evidence="5" id="KW-0732">Signal</keyword>
<evidence type="ECO:0000256" key="7">
    <source>
        <dbReference type="ARBA" id="ARBA00022840"/>
    </source>
</evidence>
<sequence>MKASPQKPPTPAHALSYSQFTYIFPVTVGPKFVRLHFNPSSYSGFESTAFFTVKAGSFTLHRNFTAPGLLVKEFCINVEENQKLNLTFIPFSITSMNFYAFINGIRIVSMPKDLYYYSREDRSVEKVPLYVGQSPEFYINYNMALEKFLRLNVGGSLVQQTEDTGFFRVWYPDV</sequence>
<dbReference type="Gene3D" id="2.60.120.430">
    <property type="entry name" value="Galactose-binding lectin"/>
    <property type="match status" value="1"/>
</dbReference>
<evidence type="ECO:0000256" key="3">
    <source>
        <dbReference type="ARBA" id="ARBA00022679"/>
    </source>
</evidence>
<dbReference type="InterPro" id="IPR024788">
    <property type="entry name" value="Malectin-like_Carb-bd_dom"/>
</dbReference>
<dbReference type="GO" id="GO:0016020">
    <property type="term" value="C:membrane"/>
    <property type="evidence" value="ECO:0007669"/>
    <property type="project" value="UniProtKB-SubCell"/>
</dbReference>
<feature type="domain" description="Malectin-like" evidence="11">
    <location>
        <begin position="19"/>
        <end position="172"/>
    </location>
</feature>
<dbReference type="Pfam" id="PF12819">
    <property type="entry name" value="Malectin_like"/>
    <property type="match status" value="1"/>
</dbReference>
<evidence type="ECO:0000256" key="6">
    <source>
        <dbReference type="ARBA" id="ARBA00022741"/>
    </source>
</evidence>
<dbReference type="Proteomes" id="UP001324115">
    <property type="component" value="Unassembled WGS sequence"/>
</dbReference>
<dbReference type="GO" id="GO:0004674">
    <property type="term" value="F:protein serine/threonine kinase activity"/>
    <property type="evidence" value="ECO:0007669"/>
    <property type="project" value="UniProtKB-KW"/>
</dbReference>
<keyword evidence="3" id="KW-0808">Transferase</keyword>
<evidence type="ECO:0000256" key="1">
    <source>
        <dbReference type="ARBA" id="ARBA00004479"/>
    </source>
</evidence>
<keyword evidence="6" id="KW-0547">Nucleotide-binding</keyword>
<dbReference type="GO" id="GO:0004714">
    <property type="term" value="F:transmembrane receptor protein tyrosine kinase activity"/>
    <property type="evidence" value="ECO:0007669"/>
    <property type="project" value="InterPro"/>
</dbReference>
<dbReference type="AlphaFoldDB" id="A0AAN7FZ23"/>
<accession>A0AAN7FZ23</accession>
<protein>
    <recommendedName>
        <fullName evidence="11">Malectin-like domain-containing protein</fullName>
    </recommendedName>
</protein>
<reference evidence="12 13" key="1">
    <citation type="journal article" date="2023" name="G3 (Bethesda)">
        <title>A haplotype-resolved chromosome-scale genome for Quercus rubra L. provides insights into the genetics of adaptive traits for red oak species.</title>
        <authorList>
            <person name="Kapoor B."/>
            <person name="Jenkins J."/>
            <person name="Schmutz J."/>
            <person name="Zhebentyayeva T."/>
            <person name="Kuelheim C."/>
            <person name="Coggeshall M."/>
            <person name="Heim C."/>
            <person name="Lasky J.R."/>
            <person name="Leites L."/>
            <person name="Islam-Faridi N."/>
            <person name="Romero-Severson J."/>
            <person name="DeLeo V.L."/>
            <person name="Lucas S.M."/>
            <person name="Lazic D."/>
            <person name="Gailing O."/>
            <person name="Carlson J."/>
            <person name="Staton M."/>
        </authorList>
    </citation>
    <scope>NUCLEOTIDE SEQUENCE [LARGE SCALE GENOMIC DNA]</scope>
    <source>
        <strain evidence="12">Pseudo-F2</strain>
    </source>
</reference>
<proteinExistence type="predicted"/>
<dbReference type="PANTHER" id="PTHR34590:SF15">
    <property type="entry name" value="PROTEIN KINASE DOMAIN-CONTAINING PROTEIN"/>
    <property type="match status" value="1"/>
</dbReference>
<name>A0AAN7FZ23_QUERU</name>
<keyword evidence="7" id="KW-0067">ATP-binding</keyword>
<evidence type="ECO:0000256" key="8">
    <source>
        <dbReference type="ARBA" id="ARBA00022989"/>
    </source>
</evidence>
<keyword evidence="10" id="KW-0325">Glycoprotein</keyword>
<evidence type="ECO:0000256" key="4">
    <source>
        <dbReference type="ARBA" id="ARBA00022692"/>
    </source>
</evidence>
<keyword evidence="9" id="KW-0472">Membrane</keyword>
<evidence type="ECO:0000313" key="13">
    <source>
        <dbReference type="Proteomes" id="UP001324115"/>
    </source>
</evidence>
<evidence type="ECO:0000256" key="2">
    <source>
        <dbReference type="ARBA" id="ARBA00022527"/>
    </source>
</evidence>
<keyword evidence="8" id="KW-1133">Transmembrane helix</keyword>
<keyword evidence="2" id="KW-0723">Serine/threonine-protein kinase</keyword>
<keyword evidence="2" id="KW-0418">Kinase</keyword>
<dbReference type="EMBL" id="JAXUIC010000002">
    <property type="protein sequence ID" value="KAK4602955.1"/>
    <property type="molecule type" value="Genomic_DNA"/>
</dbReference>
<keyword evidence="13" id="KW-1185">Reference proteome</keyword>
<evidence type="ECO:0000313" key="12">
    <source>
        <dbReference type="EMBL" id="KAK4602955.1"/>
    </source>
</evidence>
<dbReference type="InterPro" id="IPR045272">
    <property type="entry name" value="ANXUR1/2-like"/>
</dbReference>
<evidence type="ECO:0000259" key="11">
    <source>
        <dbReference type="Pfam" id="PF12819"/>
    </source>
</evidence>
<dbReference type="GO" id="GO:0005524">
    <property type="term" value="F:ATP binding"/>
    <property type="evidence" value="ECO:0007669"/>
    <property type="project" value="UniProtKB-KW"/>
</dbReference>
<evidence type="ECO:0000256" key="10">
    <source>
        <dbReference type="ARBA" id="ARBA00023180"/>
    </source>
</evidence>